<name>A0A2T5C5A6_9BACT</name>
<dbReference type="Pfam" id="PF05684">
    <property type="entry name" value="DUF819"/>
    <property type="match status" value="1"/>
</dbReference>
<keyword evidence="1" id="KW-0472">Membrane</keyword>
<reference evidence="2 3" key="1">
    <citation type="submission" date="2018-04" db="EMBL/GenBank/DDBJ databases">
        <title>Genomic Encyclopedia of Archaeal and Bacterial Type Strains, Phase II (KMG-II): from individual species to whole genera.</title>
        <authorList>
            <person name="Goeker M."/>
        </authorList>
    </citation>
    <scope>NUCLEOTIDE SEQUENCE [LARGE SCALE GENOMIC DNA]</scope>
    <source>
        <strain evidence="2 3">DSM 28823</strain>
    </source>
</reference>
<accession>A0A2T5C5A6</accession>
<keyword evidence="3" id="KW-1185">Reference proteome</keyword>
<comment type="caution">
    <text evidence="2">The sequence shown here is derived from an EMBL/GenBank/DDBJ whole genome shotgun (WGS) entry which is preliminary data.</text>
</comment>
<feature type="transmembrane region" description="Helical" evidence="1">
    <location>
        <begin position="332"/>
        <end position="353"/>
    </location>
</feature>
<dbReference type="PANTHER" id="PTHR34289">
    <property type="entry name" value="PROTEIN, PUTATIVE (DUF819)-RELATED"/>
    <property type="match status" value="1"/>
</dbReference>
<feature type="transmembrane region" description="Helical" evidence="1">
    <location>
        <begin position="45"/>
        <end position="65"/>
    </location>
</feature>
<dbReference type="EMBL" id="QAAD01000002">
    <property type="protein sequence ID" value="PTN10073.1"/>
    <property type="molecule type" value="Genomic_DNA"/>
</dbReference>
<feature type="transmembrane region" description="Helical" evidence="1">
    <location>
        <begin position="303"/>
        <end position="320"/>
    </location>
</feature>
<feature type="transmembrane region" description="Helical" evidence="1">
    <location>
        <begin position="277"/>
        <end position="296"/>
    </location>
</feature>
<feature type="transmembrane region" description="Helical" evidence="1">
    <location>
        <begin position="173"/>
        <end position="197"/>
    </location>
</feature>
<gene>
    <name evidence="2" type="ORF">C8N47_10256</name>
</gene>
<dbReference type="OrthoDB" id="653763at2"/>
<dbReference type="InterPro" id="IPR008537">
    <property type="entry name" value="DUF819"/>
</dbReference>
<feature type="transmembrane region" description="Helical" evidence="1">
    <location>
        <begin position="71"/>
        <end position="92"/>
    </location>
</feature>
<evidence type="ECO:0000313" key="2">
    <source>
        <dbReference type="EMBL" id="PTN10073.1"/>
    </source>
</evidence>
<feature type="transmembrane region" description="Helical" evidence="1">
    <location>
        <begin position="360"/>
        <end position="385"/>
    </location>
</feature>
<organism evidence="2 3">
    <name type="scientific">Mangrovibacterium marinum</name>
    <dbReference type="NCBI Taxonomy" id="1639118"/>
    <lineage>
        <taxon>Bacteria</taxon>
        <taxon>Pseudomonadati</taxon>
        <taxon>Bacteroidota</taxon>
        <taxon>Bacteroidia</taxon>
        <taxon>Marinilabiliales</taxon>
        <taxon>Prolixibacteraceae</taxon>
        <taxon>Mangrovibacterium</taxon>
    </lineage>
</organism>
<feature type="transmembrane region" description="Helical" evidence="1">
    <location>
        <begin position="391"/>
        <end position="414"/>
    </location>
</feature>
<dbReference type="RefSeq" id="WP_107820865.1">
    <property type="nucleotide sequence ID" value="NZ_OY782574.1"/>
</dbReference>
<proteinExistence type="predicted"/>
<feature type="transmembrane region" description="Helical" evidence="1">
    <location>
        <begin position="15"/>
        <end position="33"/>
    </location>
</feature>
<protein>
    <submittedName>
        <fullName evidence="2">Putative membrane protein</fullName>
    </submittedName>
</protein>
<dbReference type="Proteomes" id="UP000243525">
    <property type="component" value="Unassembled WGS sequence"/>
</dbReference>
<feature type="transmembrane region" description="Helical" evidence="1">
    <location>
        <begin position="104"/>
        <end position="129"/>
    </location>
</feature>
<evidence type="ECO:0000313" key="3">
    <source>
        <dbReference type="Proteomes" id="UP000243525"/>
    </source>
</evidence>
<keyword evidence="1" id="KW-1133">Transmembrane helix</keyword>
<sequence length="419" mass="44680">MNHTEHASALIQSDAVTFGLLIMLLAGIFYTSSSSKPIFAKFYKVVPMLLLCYFLPSLLTTFKIVDGENSNLYYVASRYLLPASLVLLTLSINLKEVFKLGSKALIMFVTGTLGVVIGGPIAILLASAINPDLVGGAGPEAVWRGMTTIAGSWIGGGANQAAMYEIFKPSDHLYSIMITVDVLVAEVWMALILIGVGKSHRIDRFFKADATSVNQLKDHMHEFSQKIARIPSTTDLMVILAIGLGVTGLAHLAADFIAPYIELHAPALNKFSLTSKFFWLIILTTSIGIGLSFTKLRNYEGAGASKVGTVFIYILVATIGMKMDVSKIFDNIGLFAVGAIWMAIHVGLMILVAKLIKAPFFFLAVGSKANIGGAASAPVVAAAFHPALAPVGVLLAVLGYALGTYGAWMCGLLMQVVAQ</sequence>
<evidence type="ECO:0000256" key="1">
    <source>
        <dbReference type="SAM" id="Phobius"/>
    </source>
</evidence>
<dbReference type="PANTHER" id="PTHR34289:SF8">
    <property type="entry name" value="DUF819 DOMAIN-CONTAINING PROTEIN"/>
    <property type="match status" value="1"/>
</dbReference>
<feature type="transmembrane region" description="Helical" evidence="1">
    <location>
        <begin position="236"/>
        <end position="257"/>
    </location>
</feature>
<keyword evidence="1" id="KW-0812">Transmembrane</keyword>
<dbReference type="AlphaFoldDB" id="A0A2T5C5A6"/>